<dbReference type="Gene3D" id="2.130.10.10">
    <property type="entry name" value="YVTN repeat-like/Quinoprotein amine dehydrogenase"/>
    <property type="match status" value="1"/>
</dbReference>
<evidence type="ECO:0008006" key="4">
    <source>
        <dbReference type="Google" id="ProtNLM"/>
    </source>
</evidence>
<evidence type="ECO:0000313" key="2">
    <source>
        <dbReference type="EMBL" id="ADH68859.1"/>
    </source>
</evidence>
<feature type="transmembrane region" description="Helical" evidence="1">
    <location>
        <begin position="109"/>
        <end position="132"/>
    </location>
</feature>
<evidence type="ECO:0000313" key="3">
    <source>
        <dbReference type="Proteomes" id="UP000002219"/>
    </source>
</evidence>
<feature type="transmembrane region" description="Helical" evidence="1">
    <location>
        <begin position="7"/>
        <end position="30"/>
    </location>
</feature>
<keyword evidence="1" id="KW-0472">Membrane</keyword>
<feature type="transmembrane region" description="Helical" evidence="1">
    <location>
        <begin position="36"/>
        <end position="56"/>
    </location>
</feature>
<dbReference type="GeneID" id="91489511"/>
<evidence type="ECO:0000256" key="1">
    <source>
        <dbReference type="SAM" id="Phobius"/>
    </source>
</evidence>
<dbReference type="EMBL" id="CP002040">
    <property type="protein sequence ID" value="ADH68859.1"/>
    <property type="molecule type" value="Genomic_DNA"/>
</dbReference>
<gene>
    <name evidence="2" type="ordered locus">Ndas_3456</name>
</gene>
<name>D7B3U2_NOCDD</name>
<dbReference type="STRING" id="446468.Ndas_3456"/>
<organism evidence="2 3">
    <name type="scientific">Nocardiopsis dassonvillei (strain ATCC 23218 / DSM 43111 / CIP 107115 / JCM 7437 / KCTC 9190 / NBRC 14626 / NCTC 10488 / NRRL B-5397 / IMRU 509)</name>
    <name type="common">Actinomadura dassonvillei</name>
    <dbReference type="NCBI Taxonomy" id="446468"/>
    <lineage>
        <taxon>Bacteria</taxon>
        <taxon>Bacillati</taxon>
        <taxon>Actinomycetota</taxon>
        <taxon>Actinomycetes</taxon>
        <taxon>Streptosporangiales</taxon>
        <taxon>Nocardiopsidaceae</taxon>
        <taxon>Nocardiopsis</taxon>
    </lineage>
</organism>
<feature type="transmembrane region" description="Helical" evidence="1">
    <location>
        <begin position="68"/>
        <end position="89"/>
    </location>
</feature>
<dbReference type="InterPro" id="IPR011047">
    <property type="entry name" value="Quinoprotein_ADH-like_sf"/>
</dbReference>
<keyword evidence="1" id="KW-0812">Transmembrane</keyword>
<feature type="transmembrane region" description="Helical" evidence="1">
    <location>
        <begin position="144"/>
        <end position="164"/>
    </location>
</feature>
<protein>
    <recommendedName>
        <fullName evidence="4">Pyrrolo-quinoline quinone</fullName>
    </recommendedName>
</protein>
<proteinExistence type="predicted"/>
<dbReference type="OrthoDB" id="3416463at2"/>
<keyword evidence="3" id="KW-1185">Reference proteome</keyword>
<dbReference type="RefSeq" id="WP_013154466.1">
    <property type="nucleotide sequence ID" value="NC_014210.1"/>
</dbReference>
<dbReference type="HOGENOM" id="CLU_444689_0_0_11"/>
<accession>D7B3U2</accession>
<keyword evidence="1" id="KW-1133">Transmembrane helix</keyword>
<sequence>MKTVRRSLLVSGGLIGLLPLLLHLVLTWVGTPHVSAPSYVLYGPLAATVLFVVAWLRDVRSKADEASTMRSVLLWTTLGTAVLVVAVALSHMSGYAEVELFPGERYRLMPIVVATVAVGGLQVLLAAAAILLDRREHALPGGTVAVSVAVVVALVVPAGAGVVAERALRPPHLGVEHLVAGTEPAPREVPAGVEGVPRVLDLPLGAVWEVEAIAPGVLFELSDGVMVVDPVTGDELWRYRSPGSDTRTLVAADGGSLVVEEYLSSTDDDPDPTTVRVTLDATSGRVLHRSEDNQRLLADEVSPVAHDSQNAKPLEGESVVVRTQAQVPLEVYGASSGALLWSFEETPDCVPDGEDSVLDLEVTQELVLAALLCRDKAVPAVHAFDAVTGDLVWTHEAGNADGLAGSALTVSSDGSLLYRYDVHSDAYSTVDTRNGEELASGTWQDPRPSGEQLEEDLWENVTGAGVLLGSDPTLTLTDSYGVPEHTLELPATDGQRRLAVTDEELYAVRWPSSGDREVELTIHPWDGAASRTVENVLGRELSEKEGAGVRVVPGGVIVYAVDSGRITAAVAVT</sequence>
<dbReference type="SUPFAM" id="SSF50998">
    <property type="entry name" value="Quinoprotein alcohol dehydrogenase-like"/>
    <property type="match status" value="1"/>
</dbReference>
<dbReference type="Proteomes" id="UP000002219">
    <property type="component" value="Chromosome 1"/>
</dbReference>
<reference evidence="2 3" key="1">
    <citation type="journal article" date="2010" name="Stand. Genomic Sci.">
        <title>Complete genome sequence of Nocardiopsis dassonvillei type strain (IMRU 509).</title>
        <authorList>
            <person name="Sun H."/>
            <person name="Lapidus A."/>
            <person name="Nolan M."/>
            <person name="Lucas S."/>
            <person name="Del Rio T.G."/>
            <person name="Tice H."/>
            <person name="Cheng J.F."/>
            <person name="Tapia R."/>
            <person name="Han C."/>
            <person name="Goodwin L."/>
            <person name="Pitluck S."/>
            <person name="Pagani I."/>
            <person name="Ivanova N."/>
            <person name="Mavromatis K."/>
            <person name="Mikhailova N."/>
            <person name="Pati A."/>
            <person name="Chen A."/>
            <person name="Palaniappan K."/>
            <person name="Land M."/>
            <person name="Hauser L."/>
            <person name="Chang Y.J."/>
            <person name="Jeffries C.D."/>
            <person name="Djao O.D."/>
            <person name="Rohde M."/>
            <person name="Sikorski J."/>
            <person name="Goker M."/>
            <person name="Woyke T."/>
            <person name="Bristow J."/>
            <person name="Eisen J.A."/>
            <person name="Markowitz V."/>
            <person name="Hugenholtz P."/>
            <person name="Kyrpides N.C."/>
            <person name="Klenk H.P."/>
        </authorList>
    </citation>
    <scope>NUCLEOTIDE SEQUENCE [LARGE SCALE GENOMIC DNA]</scope>
    <source>
        <strain evidence="3">ATCC 23218 / DSM 43111 / CIP 107115 / JCM 7437 / KCTC 9190 / NBRC 14626 / NCTC 10488 / NRRL B-5397 / IMRU 509</strain>
    </source>
</reference>
<dbReference type="AlphaFoldDB" id="D7B3U2"/>
<dbReference type="KEGG" id="nda:Ndas_3456"/>
<dbReference type="InterPro" id="IPR015943">
    <property type="entry name" value="WD40/YVTN_repeat-like_dom_sf"/>
</dbReference>